<evidence type="ECO:0000313" key="3">
    <source>
        <dbReference type="Proteomes" id="UP000239735"/>
    </source>
</evidence>
<dbReference type="OrthoDB" id="112110at2"/>
<gene>
    <name evidence="2" type="ORF">SBA5_300023</name>
</gene>
<protein>
    <submittedName>
        <fullName evidence="2">PAP2 domain protein</fullName>
    </submittedName>
</protein>
<evidence type="ECO:0000259" key="1">
    <source>
        <dbReference type="SMART" id="SM00014"/>
    </source>
</evidence>
<name>A0A2N9LDN3_9BACT</name>
<evidence type="ECO:0000313" key="2">
    <source>
        <dbReference type="EMBL" id="SPE21379.1"/>
    </source>
</evidence>
<dbReference type="SUPFAM" id="SSF48317">
    <property type="entry name" value="Acid phosphatase/Vanadium-dependent haloperoxidase"/>
    <property type="match status" value="1"/>
</dbReference>
<dbReference type="Proteomes" id="UP000239735">
    <property type="component" value="Unassembled WGS sequence"/>
</dbReference>
<dbReference type="Pfam" id="PF01569">
    <property type="entry name" value="PAP2"/>
    <property type="match status" value="1"/>
</dbReference>
<proteinExistence type="predicted"/>
<dbReference type="SMART" id="SM00014">
    <property type="entry name" value="acidPPc"/>
    <property type="match status" value="1"/>
</dbReference>
<dbReference type="Gene3D" id="1.20.144.10">
    <property type="entry name" value="Phosphatidic acid phosphatase type 2/haloperoxidase"/>
    <property type="match status" value="1"/>
</dbReference>
<reference evidence="3" key="1">
    <citation type="submission" date="2018-02" db="EMBL/GenBank/DDBJ databases">
        <authorList>
            <person name="Hausmann B."/>
        </authorList>
    </citation>
    <scope>NUCLEOTIDE SEQUENCE [LARGE SCALE GENOMIC DNA]</scope>
    <source>
        <strain evidence="3">Peat soil MAG SbA5</strain>
    </source>
</reference>
<accession>A0A2N9LDN3</accession>
<organism evidence="2 3">
    <name type="scientific">Candidatus Sulfuritelmatomonas gaucii</name>
    <dbReference type="NCBI Taxonomy" id="2043161"/>
    <lineage>
        <taxon>Bacteria</taxon>
        <taxon>Pseudomonadati</taxon>
        <taxon>Acidobacteriota</taxon>
        <taxon>Terriglobia</taxon>
        <taxon>Terriglobales</taxon>
        <taxon>Acidobacteriaceae</taxon>
        <taxon>Candidatus Sulfuritelmatomonas</taxon>
    </lineage>
</organism>
<sequence length="289" mass="31226">MQNDTIFFRTLNLRVILMFMRSLFLSALVIISCFLSAKAQAPPSAANAALAALPDAPQPQSPDPTPQNQPDEVTVRNSLHIFFRDEAAIWTSPARIRSHDLKWLVPFVLATGAAIATDHRAQSQLISKDPTFNNNNIYVSDGLVSALIATPVLIFAKGQFGQDERAREAGILGGEAMADGVVVEQVLKLVTWRERPTADSARGRFFQSSAGPNASFPSAHGTVAWSAASAVAAEYPSLWTQAAVYSAATGVSLTRILGRQHFPSDSLVAATAGWLIGHYVVKHHHHARH</sequence>
<dbReference type="AlphaFoldDB" id="A0A2N9LDN3"/>
<dbReference type="InterPro" id="IPR036938">
    <property type="entry name" value="PAP2/HPO_sf"/>
</dbReference>
<dbReference type="CDD" id="cd01610">
    <property type="entry name" value="PAP2_like"/>
    <property type="match status" value="1"/>
</dbReference>
<dbReference type="EMBL" id="OKRB01000087">
    <property type="protein sequence ID" value="SPE21379.1"/>
    <property type="molecule type" value="Genomic_DNA"/>
</dbReference>
<dbReference type="InterPro" id="IPR000326">
    <property type="entry name" value="PAP2/HPO"/>
</dbReference>
<feature type="domain" description="Phosphatidic acid phosphatase type 2/haloperoxidase" evidence="1">
    <location>
        <begin position="166"/>
        <end position="281"/>
    </location>
</feature>